<organism evidence="1 2">
    <name type="scientific">Halopseudomonas phragmitis</name>
    <dbReference type="NCBI Taxonomy" id="1931241"/>
    <lineage>
        <taxon>Bacteria</taxon>
        <taxon>Pseudomonadati</taxon>
        <taxon>Pseudomonadota</taxon>
        <taxon>Gammaproteobacteria</taxon>
        <taxon>Pseudomonadales</taxon>
        <taxon>Pseudomonadaceae</taxon>
        <taxon>Halopseudomonas</taxon>
    </lineage>
</organism>
<dbReference type="EMBL" id="CP020100">
    <property type="protein sequence ID" value="AQZ96084.1"/>
    <property type="molecule type" value="Genomic_DNA"/>
</dbReference>
<protein>
    <recommendedName>
        <fullName evidence="3">DUF2797 domain-containing protein</fullName>
    </recommendedName>
</protein>
<sequence>MAFLSGEGSVSKLVGELEAPVRYSLPIGDQRLPLNECLGKTLRLQALGAIHCTHCGRKTKKSFSQGYCYPCFTKLAQCDSCIMSPEKCHYDQGTCREPAWGEQYCMTDHIVYLANSSGLKVGITRATQVPTRWIDQGASQALPILRVATRQQSGLVEDLLRQQVADKTNWRALLKGEPEPLDLLAERDRLLDNAQAGISELQQRFGLQAIQLLSNAEPLEISYPVLEYAAKPQSANLDKEPLLEGTLLGIKGQYLLLDTAVINIRKYTAYSLSVSVS</sequence>
<dbReference type="Proteomes" id="UP000243488">
    <property type="component" value="Chromosome"/>
</dbReference>
<dbReference type="KEGG" id="ppha:BVH74_15575"/>
<evidence type="ECO:0000313" key="2">
    <source>
        <dbReference type="Proteomes" id="UP000243488"/>
    </source>
</evidence>
<proteinExistence type="predicted"/>
<reference evidence="1 2" key="1">
    <citation type="submission" date="2017-03" db="EMBL/GenBank/DDBJ databases">
        <title>Complete genome sequence of the novel DNRA strain Pseudomonas sp. S-6-2 isolated from Chinese polluted river sediment. Journal of Biotechnology.</title>
        <authorList>
            <person name="Li J."/>
            <person name="Xiang F."/>
            <person name="Wang L."/>
            <person name="Xi L."/>
            <person name="Liu J."/>
        </authorList>
    </citation>
    <scope>NUCLEOTIDE SEQUENCE [LARGE SCALE GENOMIC DNA]</scope>
    <source>
        <strain evidence="1 2">S-6-2</strain>
    </source>
</reference>
<dbReference type="RefSeq" id="WP_080050992.1">
    <property type="nucleotide sequence ID" value="NZ_CP020100.1"/>
</dbReference>
<evidence type="ECO:0000313" key="1">
    <source>
        <dbReference type="EMBL" id="AQZ96084.1"/>
    </source>
</evidence>
<dbReference type="Pfam" id="PF10977">
    <property type="entry name" value="DUF2797"/>
    <property type="match status" value="1"/>
</dbReference>
<dbReference type="AlphaFoldDB" id="A0A1V0B8I0"/>
<name>A0A1V0B8I0_9GAMM</name>
<dbReference type="STRING" id="1931241.BVH74_15575"/>
<evidence type="ECO:0008006" key="3">
    <source>
        <dbReference type="Google" id="ProtNLM"/>
    </source>
</evidence>
<accession>A0A1V0B8I0</accession>
<keyword evidence="2" id="KW-1185">Reference proteome</keyword>
<gene>
    <name evidence="1" type="ORF">BVH74_15575</name>
</gene>
<dbReference type="InterPro" id="IPR021246">
    <property type="entry name" value="DUF2797"/>
</dbReference>